<dbReference type="FunFam" id="3.40.640.10:FF:000033">
    <property type="entry name" value="Aspartate aminotransferase"/>
    <property type="match status" value="1"/>
</dbReference>
<dbReference type="RefSeq" id="WP_080852066.1">
    <property type="nucleotide sequence ID" value="NZ_LT009775.1"/>
</dbReference>
<dbReference type="GO" id="GO:0006520">
    <property type="term" value="P:amino acid metabolic process"/>
    <property type="evidence" value="ECO:0007669"/>
    <property type="project" value="InterPro"/>
</dbReference>
<dbReference type="InterPro" id="IPR004839">
    <property type="entry name" value="Aminotransferase_I/II_large"/>
</dbReference>
<dbReference type="Gene3D" id="3.40.640.10">
    <property type="entry name" value="Type I PLP-dependent aspartate aminotransferase-like (Major domain)"/>
    <property type="match status" value="1"/>
</dbReference>
<keyword evidence="5 8" id="KW-0808">Transferase</keyword>
<protein>
    <recommendedName>
        <fullName evidence="8">Aminotransferase</fullName>
        <ecNumber evidence="8">2.6.1.-</ecNumber>
    </recommendedName>
</protein>
<comment type="catalytic activity">
    <reaction evidence="7">
        <text>L-aspartate + 2-oxoglutarate = oxaloacetate + L-glutamate</text>
        <dbReference type="Rhea" id="RHEA:21824"/>
        <dbReference type="ChEBI" id="CHEBI:16452"/>
        <dbReference type="ChEBI" id="CHEBI:16810"/>
        <dbReference type="ChEBI" id="CHEBI:29985"/>
        <dbReference type="ChEBI" id="CHEBI:29991"/>
        <dbReference type="EC" id="2.6.1.1"/>
    </reaction>
</comment>
<dbReference type="Proteomes" id="UP000192140">
    <property type="component" value="Unassembled WGS sequence"/>
</dbReference>
<dbReference type="EC" id="2.6.1.-" evidence="8"/>
<dbReference type="CDD" id="cd00609">
    <property type="entry name" value="AAT_like"/>
    <property type="match status" value="1"/>
</dbReference>
<sequence length="402" mass="42702">MSTFVPASRVSKIKVSPSTAAAARARELKAAGRDIADLTVGEPDFDTPEAVKAAAHTAIDRGETKYTAVNGTPALRKAIIGDFQRRLGITYGDNEICVGGGAKQILFLALMASVENGAEVIIPAPYWVSYPDMVIANDGTPVIVACPEETGFKLTAEALEAAITPKTLWLILNAPSNPTGAAYNEVELKALGDVLLRHPHVMVLSDDIYDQVWFRDEPMKTLVAVVPELKDRVLLTNGVSKSYAMTGWRIGYGAGPAALIAAINKLQSQMSSCPSSVSQAAAAHALSGDQTFVTESVAVYKQRRDYACARLNAIPGLSCMAPDGAFYLYPSCAGVIGRTTADGKVIENDLDFVLYLLDSVGVAALQGAAYGLSPYFRISFATSMEVLEDACDRIESAVAALR</sequence>
<dbReference type="EMBL" id="FCNP01000013">
    <property type="protein sequence ID" value="CVI55338.1"/>
    <property type="molecule type" value="Genomic_DNA"/>
</dbReference>
<evidence type="ECO:0000256" key="3">
    <source>
        <dbReference type="ARBA" id="ARBA00011738"/>
    </source>
</evidence>
<dbReference type="InterPro" id="IPR015421">
    <property type="entry name" value="PyrdxlP-dep_Trfase_major"/>
</dbReference>
<comment type="caution">
    <text evidence="10">The sequence shown here is derived from an EMBL/GenBank/DDBJ whole genome shotgun (WGS) entry which is preliminary data.</text>
</comment>
<dbReference type="Pfam" id="PF00155">
    <property type="entry name" value="Aminotran_1_2"/>
    <property type="match status" value="1"/>
</dbReference>
<dbReference type="GO" id="GO:0030170">
    <property type="term" value="F:pyridoxal phosphate binding"/>
    <property type="evidence" value="ECO:0007669"/>
    <property type="project" value="InterPro"/>
</dbReference>
<dbReference type="NCBIfam" id="NF004769">
    <property type="entry name" value="PRK06107.1"/>
    <property type="match status" value="1"/>
</dbReference>
<evidence type="ECO:0000313" key="10">
    <source>
        <dbReference type="EMBL" id="CVI55338.1"/>
    </source>
</evidence>
<dbReference type="Gene3D" id="3.90.1150.10">
    <property type="entry name" value="Aspartate Aminotransferase, domain 1"/>
    <property type="match status" value="1"/>
</dbReference>
<evidence type="ECO:0000256" key="6">
    <source>
        <dbReference type="ARBA" id="ARBA00022898"/>
    </source>
</evidence>
<evidence type="ECO:0000256" key="4">
    <source>
        <dbReference type="ARBA" id="ARBA00022576"/>
    </source>
</evidence>
<organism evidence="10 11">
    <name type="scientific">Agrobacterium deltaense NCPPB 1641</name>
    <dbReference type="NCBI Taxonomy" id="1183425"/>
    <lineage>
        <taxon>Bacteria</taxon>
        <taxon>Pseudomonadati</taxon>
        <taxon>Pseudomonadota</taxon>
        <taxon>Alphaproteobacteria</taxon>
        <taxon>Hyphomicrobiales</taxon>
        <taxon>Rhizobiaceae</taxon>
        <taxon>Rhizobium/Agrobacterium group</taxon>
        <taxon>Agrobacterium</taxon>
    </lineage>
</organism>
<dbReference type="PROSITE" id="PS00105">
    <property type="entry name" value="AA_TRANSFER_CLASS_1"/>
    <property type="match status" value="1"/>
</dbReference>
<evidence type="ECO:0000256" key="2">
    <source>
        <dbReference type="ARBA" id="ARBA00007441"/>
    </source>
</evidence>
<keyword evidence="4 8" id="KW-0032">Aminotransferase</keyword>
<evidence type="ECO:0000259" key="9">
    <source>
        <dbReference type="Pfam" id="PF00155"/>
    </source>
</evidence>
<accession>A0A1S7TL63</accession>
<proteinExistence type="inferred from homology"/>
<comment type="cofactor">
    <cofactor evidence="1 8">
        <name>pyridoxal 5'-phosphate</name>
        <dbReference type="ChEBI" id="CHEBI:597326"/>
    </cofactor>
</comment>
<name>A0A1S7TL63_9HYPH</name>
<dbReference type="InterPro" id="IPR004838">
    <property type="entry name" value="NHTrfase_class1_PyrdxlP-BS"/>
</dbReference>
<reference evidence="10" key="1">
    <citation type="submission" date="2016-01" db="EMBL/GenBank/DDBJ databases">
        <authorList>
            <person name="Regsiter A."/>
            <person name="william w."/>
        </authorList>
    </citation>
    <scope>NUCLEOTIDE SEQUENCE</scope>
    <source>
        <strain evidence="10">NCPPB 1641</strain>
    </source>
</reference>
<comment type="similarity">
    <text evidence="2 8">Belongs to the class-I pyridoxal-phosphate-dependent aminotransferase family.</text>
</comment>
<dbReference type="InterPro" id="IPR050596">
    <property type="entry name" value="AspAT/PAT-like"/>
</dbReference>
<evidence type="ECO:0000256" key="5">
    <source>
        <dbReference type="ARBA" id="ARBA00022679"/>
    </source>
</evidence>
<evidence type="ECO:0000313" key="11">
    <source>
        <dbReference type="Proteomes" id="UP000192140"/>
    </source>
</evidence>
<comment type="subunit">
    <text evidence="3">Homodimer.</text>
</comment>
<dbReference type="InterPro" id="IPR015424">
    <property type="entry name" value="PyrdxlP-dep_Trfase"/>
</dbReference>
<evidence type="ECO:0000256" key="1">
    <source>
        <dbReference type="ARBA" id="ARBA00001933"/>
    </source>
</evidence>
<dbReference type="AlphaFoldDB" id="A0A1S7TL63"/>
<evidence type="ECO:0000256" key="7">
    <source>
        <dbReference type="ARBA" id="ARBA00049185"/>
    </source>
</evidence>
<feature type="domain" description="Aminotransferase class I/classII large" evidence="9">
    <location>
        <begin position="34"/>
        <end position="394"/>
    </location>
</feature>
<keyword evidence="6" id="KW-0663">Pyridoxal phosphate</keyword>
<gene>
    <name evidence="10" type="primary">aatA</name>
    <name evidence="10" type="ORF">AGR7A_Cc200174</name>
</gene>
<keyword evidence="11" id="KW-1185">Reference proteome</keyword>
<evidence type="ECO:0000256" key="8">
    <source>
        <dbReference type="RuleBase" id="RU000481"/>
    </source>
</evidence>
<dbReference type="InterPro" id="IPR015422">
    <property type="entry name" value="PyrdxlP-dep_Trfase_small"/>
</dbReference>
<dbReference type="GO" id="GO:0004069">
    <property type="term" value="F:L-aspartate:2-oxoglutarate aminotransferase activity"/>
    <property type="evidence" value="ECO:0007669"/>
    <property type="project" value="UniProtKB-EC"/>
</dbReference>
<dbReference type="SUPFAM" id="SSF53383">
    <property type="entry name" value="PLP-dependent transferases"/>
    <property type="match status" value="1"/>
</dbReference>
<dbReference type="PANTHER" id="PTHR46383">
    <property type="entry name" value="ASPARTATE AMINOTRANSFERASE"/>
    <property type="match status" value="1"/>
</dbReference>
<dbReference type="PANTHER" id="PTHR46383:SF1">
    <property type="entry name" value="ASPARTATE AMINOTRANSFERASE"/>
    <property type="match status" value="1"/>
</dbReference>